<feature type="domain" description="UspA" evidence="2">
    <location>
        <begin position="3"/>
        <end position="141"/>
    </location>
</feature>
<dbReference type="Pfam" id="PF00582">
    <property type="entry name" value="Usp"/>
    <property type="match status" value="1"/>
</dbReference>
<dbReference type="AlphaFoldDB" id="A0A1F7XM59"/>
<dbReference type="CDD" id="cd00293">
    <property type="entry name" value="USP-like"/>
    <property type="match status" value="1"/>
</dbReference>
<evidence type="ECO:0000313" key="3">
    <source>
        <dbReference type="EMBL" id="OGM16070.1"/>
    </source>
</evidence>
<organism evidence="3 4">
    <name type="scientific">Candidatus Woesebacteria bacterium RBG_19FT_COMBO_37_29</name>
    <dbReference type="NCBI Taxonomy" id="1802486"/>
    <lineage>
        <taxon>Bacteria</taxon>
        <taxon>Candidatus Woeseibacteriota</taxon>
    </lineage>
</organism>
<dbReference type="InterPro" id="IPR006016">
    <property type="entry name" value="UspA"/>
</dbReference>
<dbReference type="Proteomes" id="UP000178401">
    <property type="component" value="Unassembled WGS sequence"/>
</dbReference>
<dbReference type="InterPro" id="IPR014729">
    <property type="entry name" value="Rossmann-like_a/b/a_fold"/>
</dbReference>
<comment type="caution">
    <text evidence="3">The sequence shown here is derived from an EMBL/GenBank/DDBJ whole genome shotgun (WGS) entry which is preliminary data.</text>
</comment>
<dbReference type="PRINTS" id="PR01438">
    <property type="entry name" value="UNVRSLSTRESS"/>
</dbReference>
<dbReference type="Gene3D" id="3.40.50.620">
    <property type="entry name" value="HUPs"/>
    <property type="match status" value="1"/>
</dbReference>
<comment type="similarity">
    <text evidence="1">Belongs to the universal stress protein A family.</text>
</comment>
<dbReference type="SUPFAM" id="SSF52402">
    <property type="entry name" value="Adenine nucleotide alpha hydrolases-like"/>
    <property type="match status" value="1"/>
</dbReference>
<sequence length="147" mass="17149">MKIKRILFPTDFSVYSEKAREYTLYLGEKLEASIYIIHAIEPLEYPGIDEEIKKFYKELEKQMEKKIEEERETFEKKGVQAKTNIIIGPRWRVINTFAKEKNIDLIVMGSHGLKTETGQMAIGTTSHKVIFSSPCPVLVVRHEEWTK</sequence>
<dbReference type="PANTHER" id="PTHR46268:SF6">
    <property type="entry name" value="UNIVERSAL STRESS PROTEIN UP12"/>
    <property type="match status" value="1"/>
</dbReference>
<proteinExistence type="inferred from homology"/>
<evidence type="ECO:0000313" key="4">
    <source>
        <dbReference type="Proteomes" id="UP000178401"/>
    </source>
</evidence>
<gene>
    <name evidence="3" type="ORF">A2V55_01925</name>
</gene>
<dbReference type="PANTHER" id="PTHR46268">
    <property type="entry name" value="STRESS RESPONSE PROTEIN NHAX"/>
    <property type="match status" value="1"/>
</dbReference>
<accession>A0A1F7XM59</accession>
<protein>
    <recommendedName>
        <fullName evidence="2">UspA domain-containing protein</fullName>
    </recommendedName>
</protein>
<name>A0A1F7XM59_9BACT</name>
<dbReference type="InterPro" id="IPR006015">
    <property type="entry name" value="Universal_stress_UspA"/>
</dbReference>
<dbReference type="EMBL" id="MGFY01000031">
    <property type="protein sequence ID" value="OGM16070.1"/>
    <property type="molecule type" value="Genomic_DNA"/>
</dbReference>
<reference evidence="3 4" key="1">
    <citation type="journal article" date="2016" name="Nat. Commun.">
        <title>Thousands of microbial genomes shed light on interconnected biogeochemical processes in an aquifer system.</title>
        <authorList>
            <person name="Anantharaman K."/>
            <person name="Brown C.T."/>
            <person name="Hug L.A."/>
            <person name="Sharon I."/>
            <person name="Castelle C.J."/>
            <person name="Probst A.J."/>
            <person name="Thomas B.C."/>
            <person name="Singh A."/>
            <person name="Wilkins M.J."/>
            <person name="Karaoz U."/>
            <person name="Brodie E.L."/>
            <person name="Williams K.H."/>
            <person name="Hubbard S.S."/>
            <person name="Banfield J.F."/>
        </authorList>
    </citation>
    <scope>NUCLEOTIDE SEQUENCE [LARGE SCALE GENOMIC DNA]</scope>
</reference>
<evidence type="ECO:0000259" key="2">
    <source>
        <dbReference type="Pfam" id="PF00582"/>
    </source>
</evidence>
<evidence type="ECO:0000256" key="1">
    <source>
        <dbReference type="ARBA" id="ARBA00008791"/>
    </source>
</evidence>